<evidence type="ECO:0000256" key="1">
    <source>
        <dbReference type="ARBA" id="ARBA00004377"/>
    </source>
</evidence>
<evidence type="ECO:0000256" key="11">
    <source>
        <dbReference type="SAM" id="Phobius"/>
    </source>
</evidence>
<keyword evidence="3" id="KW-1003">Cell membrane</keyword>
<feature type="transmembrane region" description="Helical" evidence="11">
    <location>
        <begin position="7"/>
        <end position="31"/>
    </location>
</feature>
<dbReference type="Gene3D" id="3.55.40.10">
    <property type="entry name" value="minor pseudopilin epsh domain"/>
    <property type="match status" value="1"/>
</dbReference>
<evidence type="ECO:0000256" key="4">
    <source>
        <dbReference type="ARBA" id="ARBA00022481"/>
    </source>
</evidence>
<dbReference type="Pfam" id="PF12019">
    <property type="entry name" value="GspH"/>
    <property type="match status" value="1"/>
</dbReference>
<comment type="subcellular location">
    <subcellularLocation>
        <location evidence="1">Cell inner membrane</location>
        <topology evidence="1">Single-pass membrane protein</topology>
    </subcellularLocation>
</comment>
<evidence type="ECO:0000259" key="12">
    <source>
        <dbReference type="Pfam" id="PF12019"/>
    </source>
</evidence>
<feature type="domain" description="General secretion pathway GspH" evidence="12">
    <location>
        <begin position="44"/>
        <end position="157"/>
    </location>
</feature>
<evidence type="ECO:0000256" key="3">
    <source>
        <dbReference type="ARBA" id="ARBA00022475"/>
    </source>
</evidence>
<gene>
    <name evidence="13" type="ORF">SJ2017_1284</name>
</gene>
<keyword evidence="7 11" id="KW-1133">Transmembrane helix</keyword>
<dbReference type="InterPro" id="IPR045584">
    <property type="entry name" value="Pilin-like"/>
</dbReference>
<protein>
    <recommendedName>
        <fullName evidence="2">Type II secretion system protein H</fullName>
    </recommendedName>
    <alternativeName>
        <fullName evidence="10">General secretion pathway protein H</fullName>
    </alternativeName>
</protein>
<keyword evidence="8 11" id="KW-0472">Membrane</keyword>
<dbReference type="Proteomes" id="UP000191820">
    <property type="component" value="Chromosome"/>
</dbReference>
<evidence type="ECO:0000256" key="5">
    <source>
        <dbReference type="ARBA" id="ARBA00022519"/>
    </source>
</evidence>
<dbReference type="SUPFAM" id="SSF54523">
    <property type="entry name" value="Pili subunits"/>
    <property type="match status" value="1"/>
</dbReference>
<dbReference type="NCBIfam" id="TIGR02532">
    <property type="entry name" value="IV_pilin_GFxxxE"/>
    <property type="match status" value="1"/>
</dbReference>
<dbReference type="EMBL" id="CP020472">
    <property type="protein sequence ID" value="ARD21609.1"/>
    <property type="molecule type" value="Genomic_DNA"/>
</dbReference>
<keyword evidence="6 11" id="KW-0812">Transmembrane</keyword>
<name>A0ABN4YFL3_9GAMM</name>
<keyword evidence="5" id="KW-0997">Cell inner membrane</keyword>
<dbReference type="RefSeq" id="WP_080915234.1">
    <property type="nucleotide sequence ID" value="NZ_CP020472.1"/>
</dbReference>
<evidence type="ECO:0000313" key="13">
    <source>
        <dbReference type="EMBL" id="ARD21609.1"/>
    </source>
</evidence>
<dbReference type="InterPro" id="IPR012902">
    <property type="entry name" value="N_methyl_site"/>
</dbReference>
<proteinExistence type="inferred from homology"/>
<reference evidence="13 14" key="1">
    <citation type="submission" date="2017-03" db="EMBL/GenBank/DDBJ databases">
        <title>Genome sequencing of Shewanella japonica KCTC 22435.</title>
        <authorList>
            <person name="Kim K.M."/>
        </authorList>
    </citation>
    <scope>NUCLEOTIDE SEQUENCE [LARGE SCALE GENOMIC DNA]</scope>
    <source>
        <strain evidence="13 14">KCTC 22435</strain>
    </source>
</reference>
<evidence type="ECO:0000256" key="8">
    <source>
        <dbReference type="ARBA" id="ARBA00023136"/>
    </source>
</evidence>
<evidence type="ECO:0000256" key="9">
    <source>
        <dbReference type="ARBA" id="ARBA00025772"/>
    </source>
</evidence>
<evidence type="ECO:0000313" key="14">
    <source>
        <dbReference type="Proteomes" id="UP000191820"/>
    </source>
</evidence>
<evidence type="ECO:0000256" key="7">
    <source>
        <dbReference type="ARBA" id="ARBA00022989"/>
    </source>
</evidence>
<evidence type="ECO:0000256" key="6">
    <source>
        <dbReference type="ARBA" id="ARBA00022692"/>
    </source>
</evidence>
<evidence type="ECO:0000256" key="10">
    <source>
        <dbReference type="ARBA" id="ARBA00030775"/>
    </source>
</evidence>
<sequence length="172" mass="19556">MKHQFMGFSLVELIVTLSISAILTTFSLPYFEVIIEQSRSESSIRSIQQLIQLARNHAITFGTRVTVCPLVNSQCNWDWQSGFSVFTDGGKRNELGSEDELLYVMGPFNSNDIVYYNRNAIRFQPDGLASGTNGTFRYCPNTYNSPYSKAVIINQSGRIRFSRQKNIECQQD</sequence>
<dbReference type="InterPro" id="IPR022346">
    <property type="entry name" value="T2SS_GspH"/>
</dbReference>
<keyword evidence="4" id="KW-0488">Methylation</keyword>
<organism evidence="13 14">
    <name type="scientific">Shewanella japonica</name>
    <dbReference type="NCBI Taxonomy" id="93973"/>
    <lineage>
        <taxon>Bacteria</taxon>
        <taxon>Pseudomonadati</taxon>
        <taxon>Pseudomonadota</taxon>
        <taxon>Gammaproteobacteria</taxon>
        <taxon>Alteromonadales</taxon>
        <taxon>Shewanellaceae</taxon>
        <taxon>Shewanella</taxon>
    </lineage>
</organism>
<accession>A0ABN4YFL3</accession>
<keyword evidence="14" id="KW-1185">Reference proteome</keyword>
<comment type="similarity">
    <text evidence="9">Belongs to the GSP H family.</text>
</comment>
<evidence type="ECO:0000256" key="2">
    <source>
        <dbReference type="ARBA" id="ARBA00021549"/>
    </source>
</evidence>